<gene>
    <name evidence="2" type="ORF">FNV43_RR00578</name>
</gene>
<dbReference type="PANTHER" id="PTHR48055:SF57">
    <property type="entry name" value="PROTEIN KINASE DOMAIN-CONTAINING PROTEIN"/>
    <property type="match status" value="1"/>
</dbReference>
<dbReference type="EMBL" id="VOIH02000001">
    <property type="protein sequence ID" value="KAF3455935.1"/>
    <property type="molecule type" value="Genomic_DNA"/>
</dbReference>
<organism evidence="2 3">
    <name type="scientific">Rhamnella rubrinervis</name>
    <dbReference type="NCBI Taxonomy" id="2594499"/>
    <lineage>
        <taxon>Eukaryota</taxon>
        <taxon>Viridiplantae</taxon>
        <taxon>Streptophyta</taxon>
        <taxon>Embryophyta</taxon>
        <taxon>Tracheophyta</taxon>
        <taxon>Spermatophyta</taxon>
        <taxon>Magnoliopsida</taxon>
        <taxon>eudicotyledons</taxon>
        <taxon>Gunneridae</taxon>
        <taxon>Pentapetalae</taxon>
        <taxon>rosids</taxon>
        <taxon>fabids</taxon>
        <taxon>Rosales</taxon>
        <taxon>Rhamnaceae</taxon>
        <taxon>rhamnoid group</taxon>
        <taxon>Rhamneae</taxon>
        <taxon>Rhamnella</taxon>
    </lineage>
</organism>
<dbReference type="Gene3D" id="1.10.510.10">
    <property type="entry name" value="Transferase(Phosphotransferase) domain 1"/>
    <property type="match status" value="1"/>
</dbReference>
<reference evidence="2" key="1">
    <citation type="submission" date="2020-03" db="EMBL/GenBank/DDBJ databases">
        <title>A high-quality chromosome-level genome assembly of a woody plant with both climbing and erect habits, Rhamnella rubrinervis.</title>
        <authorList>
            <person name="Lu Z."/>
            <person name="Yang Y."/>
            <person name="Zhu X."/>
            <person name="Sun Y."/>
        </authorList>
    </citation>
    <scope>NUCLEOTIDE SEQUENCE</scope>
    <source>
        <strain evidence="2">BYM</strain>
        <tissue evidence="2">Leaf</tissue>
    </source>
</reference>
<dbReference type="InterPro" id="IPR011009">
    <property type="entry name" value="Kinase-like_dom_sf"/>
</dbReference>
<dbReference type="GO" id="GO:0005524">
    <property type="term" value="F:ATP binding"/>
    <property type="evidence" value="ECO:0007669"/>
    <property type="project" value="InterPro"/>
</dbReference>
<dbReference type="GO" id="GO:0016020">
    <property type="term" value="C:membrane"/>
    <property type="evidence" value="ECO:0007669"/>
    <property type="project" value="TreeGrafter"/>
</dbReference>
<protein>
    <recommendedName>
        <fullName evidence="1">Protein kinase domain-containing protein</fullName>
    </recommendedName>
</protein>
<dbReference type="AlphaFoldDB" id="A0A8K0HNX7"/>
<sequence length="170" mass="18468">MVAHLADFANAKFLNSTETDTTIQTTTLATIGYMAPEYGQDGIVSTRGDVYSHGIVLMETFIRKKPTDTTFDGELSLVKWVEESLPHHVTQVVDSNLMGENISAVKDCVLSIMGLALNCVAESPEERKLIKDTLAALCGIKVKYLEAIQSMTATDQPSTSGMATDHPNSR</sequence>
<name>A0A8K0HNX7_9ROSA</name>
<comment type="caution">
    <text evidence="2">The sequence shown here is derived from an EMBL/GenBank/DDBJ whole genome shotgun (WGS) entry which is preliminary data.</text>
</comment>
<dbReference type="SUPFAM" id="SSF56112">
    <property type="entry name" value="Protein kinase-like (PK-like)"/>
    <property type="match status" value="1"/>
</dbReference>
<dbReference type="InterPro" id="IPR001245">
    <property type="entry name" value="Ser-Thr/Tyr_kinase_cat_dom"/>
</dbReference>
<dbReference type="Pfam" id="PF07714">
    <property type="entry name" value="PK_Tyr_Ser-Thr"/>
    <property type="match status" value="1"/>
</dbReference>
<dbReference type="GO" id="GO:0004672">
    <property type="term" value="F:protein kinase activity"/>
    <property type="evidence" value="ECO:0007669"/>
    <property type="project" value="InterPro"/>
</dbReference>
<feature type="domain" description="Protein kinase" evidence="1">
    <location>
        <begin position="1"/>
        <end position="145"/>
    </location>
</feature>
<dbReference type="OrthoDB" id="1187685at2759"/>
<keyword evidence="3" id="KW-1185">Reference proteome</keyword>
<evidence type="ECO:0000259" key="1">
    <source>
        <dbReference type="PROSITE" id="PS50011"/>
    </source>
</evidence>
<dbReference type="Proteomes" id="UP000796880">
    <property type="component" value="Unassembled WGS sequence"/>
</dbReference>
<evidence type="ECO:0000313" key="3">
    <source>
        <dbReference type="Proteomes" id="UP000796880"/>
    </source>
</evidence>
<evidence type="ECO:0000313" key="2">
    <source>
        <dbReference type="EMBL" id="KAF3455935.1"/>
    </source>
</evidence>
<dbReference type="InterPro" id="IPR051564">
    <property type="entry name" value="LRR_receptor-like_kinase"/>
</dbReference>
<proteinExistence type="predicted"/>
<dbReference type="PROSITE" id="PS50011">
    <property type="entry name" value="PROTEIN_KINASE_DOM"/>
    <property type="match status" value="1"/>
</dbReference>
<dbReference type="InterPro" id="IPR000719">
    <property type="entry name" value="Prot_kinase_dom"/>
</dbReference>
<dbReference type="PANTHER" id="PTHR48055">
    <property type="entry name" value="LEUCINE-RICH REPEAT RECEPTOR PROTEIN KINASE EMS1"/>
    <property type="match status" value="1"/>
</dbReference>
<accession>A0A8K0HNX7</accession>